<dbReference type="KEGG" id="mbur:EQU24_13190"/>
<dbReference type="RefSeq" id="WP_017839057.1">
    <property type="nucleotide sequence ID" value="NZ_CP035467.1"/>
</dbReference>
<dbReference type="InterPro" id="IPR007730">
    <property type="entry name" value="SPOR-like_dom"/>
</dbReference>
<evidence type="ECO:0000313" key="3">
    <source>
        <dbReference type="EMBL" id="QCW83082.1"/>
    </source>
</evidence>
<dbReference type="GO" id="GO:0032506">
    <property type="term" value="P:cytokinetic process"/>
    <property type="evidence" value="ECO:0007669"/>
    <property type="project" value="TreeGrafter"/>
</dbReference>
<protein>
    <submittedName>
        <fullName evidence="3">SPOR domain-containing protein</fullName>
    </submittedName>
</protein>
<name>A0A4P9UNW7_METBY</name>
<dbReference type="STRING" id="675511.GCA_000341735_00408"/>
<dbReference type="AlphaFoldDB" id="A0A4P9UNW7"/>
<dbReference type="PANTHER" id="PTHR38687:SF1">
    <property type="entry name" value="CELL DIVISION PROTEIN DEDD"/>
    <property type="match status" value="1"/>
</dbReference>
<keyword evidence="4" id="KW-1185">Reference proteome</keyword>
<dbReference type="OrthoDB" id="7069135at2"/>
<dbReference type="Gene3D" id="3.30.70.1070">
    <property type="entry name" value="Sporulation related repeat"/>
    <property type="match status" value="2"/>
</dbReference>
<dbReference type="PANTHER" id="PTHR38687">
    <property type="entry name" value="CELL DIVISION PROTEIN DEDD-RELATED"/>
    <property type="match status" value="1"/>
</dbReference>
<organism evidence="3 4">
    <name type="scientific">Methylotuvimicrobium buryatense</name>
    <name type="common">Methylomicrobium buryatense</name>
    <dbReference type="NCBI Taxonomy" id="95641"/>
    <lineage>
        <taxon>Bacteria</taxon>
        <taxon>Pseudomonadati</taxon>
        <taxon>Pseudomonadota</taxon>
        <taxon>Gammaproteobacteria</taxon>
        <taxon>Methylococcales</taxon>
        <taxon>Methylococcaceae</taxon>
        <taxon>Methylotuvimicrobium</taxon>
    </lineage>
</organism>
<feature type="domain" description="SPOR" evidence="2">
    <location>
        <begin position="257"/>
        <end position="336"/>
    </location>
</feature>
<dbReference type="Proteomes" id="UP000305881">
    <property type="component" value="Chromosome"/>
</dbReference>
<accession>A0A4P9UNW7</accession>
<keyword evidence="1" id="KW-1133">Transmembrane helix</keyword>
<evidence type="ECO:0000313" key="4">
    <source>
        <dbReference type="Proteomes" id="UP000305881"/>
    </source>
</evidence>
<dbReference type="GO" id="GO:0042834">
    <property type="term" value="F:peptidoglycan binding"/>
    <property type="evidence" value="ECO:0007669"/>
    <property type="project" value="InterPro"/>
</dbReference>
<dbReference type="InterPro" id="IPR052521">
    <property type="entry name" value="Cell_div_SPOR-domain"/>
</dbReference>
<keyword evidence="1" id="KW-0472">Membrane</keyword>
<dbReference type="SUPFAM" id="SSF110997">
    <property type="entry name" value="Sporulation related repeat"/>
    <property type="match status" value="2"/>
</dbReference>
<dbReference type="PROSITE" id="PS51724">
    <property type="entry name" value="SPOR"/>
    <property type="match status" value="2"/>
</dbReference>
<dbReference type="GO" id="GO:0030428">
    <property type="term" value="C:cell septum"/>
    <property type="evidence" value="ECO:0007669"/>
    <property type="project" value="TreeGrafter"/>
</dbReference>
<evidence type="ECO:0000256" key="1">
    <source>
        <dbReference type="SAM" id="Phobius"/>
    </source>
</evidence>
<gene>
    <name evidence="3" type="ORF">EQU24_13190</name>
</gene>
<keyword evidence="1" id="KW-0812">Transmembrane</keyword>
<proteinExistence type="predicted"/>
<dbReference type="GO" id="GO:0032153">
    <property type="term" value="C:cell division site"/>
    <property type="evidence" value="ECO:0007669"/>
    <property type="project" value="TreeGrafter"/>
</dbReference>
<evidence type="ECO:0000259" key="2">
    <source>
        <dbReference type="PROSITE" id="PS51724"/>
    </source>
</evidence>
<dbReference type="EMBL" id="CP035467">
    <property type="protein sequence ID" value="QCW83082.1"/>
    <property type="molecule type" value="Genomic_DNA"/>
</dbReference>
<feature type="domain" description="SPOR" evidence="2">
    <location>
        <begin position="150"/>
        <end position="229"/>
    </location>
</feature>
<reference evidence="4" key="1">
    <citation type="journal article" date="2019" name="J. Bacteriol.">
        <title>A Mutagenic Screen Identifies a TonB-Dependent Receptor Required for the Lanthanide Metal Switch in the Type I Methanotroph 'Methylotuvimicrobium buryatense' 5GB1C.</title>
        <authorList>
            <person name="Groom J.D."/>
            <person name="Ford S.M."/>
            <person name="Pesesky M.W."/>
            <person name="Lidstrom M.E."/>
        </authorList>
    </citation>
    <scope>NUCLEOTIDE SEQUENCE [LARGE SCALE GENOMIC DNA]</scope>
    <source>
        <strain evidence="4">5GB1C</strain>
    </source>
</reference>
<dbReference type="Pfam" id="PF05036">
    <property type="entry name" value="SPOR"/>
    <property type="match status" value="2"/>
</dbReference>
<dbReference type="InterPro" id="IPR036680">
    <property type="entry name" value="SPOR-like_sf"/>
</dbReference>
<feature type="transmembrane region" description="Helical" evidence="1">
    <location>
        <begin position="9"/>
        <end position="27"/>
    </location>
</feature>
<sequence length="336" mass="36562">MDQELKQRLIGAVVITALAAIFVPMLFDDPIEESGQIVNELTLPEPPVEAFTKTAESLPEDSRPQSVEVAVDETAKLSDELEGLTQEELDYMGPVDDGSELKPIDKTTLPSSLVEAETAKSLTVDKTATNSTPIAKVPETKTEVPASLPIAELVTWYIQPGSFSKRDNAFALRDKLRSQGFPASVEEFDVRGAKSYRVLVGPETDKSKAQALRVRLDAANNLNSLLLSVNKPKALEPATAKAQASKSAVPQSVPTQSTGMVKWYIQLGSFSKQENADSLRDKLRAQGFPAAVTEVDTVQGKAYRLRVGPELDKKRAETQLIQLDSQHSLKGFLVSE</sequence>